<evidence type="ECO:0000256" key="1">
    <source>
        <dbReference type="ARBA" id="ARBA00010515"/>
    </source>
</evidence>
<dbReference type="Gene3D" id="3.40.50.1820">
    <property type="entry name" value="alpha/beta hydrolase"/>
    <property type="match status" value="1"/>
</dbReference>
<dbReference type="GO" id="GO:0004806">
    <property type="term" value="F:triacylglycerol lipase activity"/>
    <property type="evidence" value="ECO:0007669"/>
    <property type="project" value="TreeGrafter"/>
</dbReference>
<evidence type="ECO:0000313" key="5">
    <source>
        <dbReference type="EMBL" id="VGO18598.1"/>
    </source>
</evidence>
<dbReference type="EMBL" id="CAAHFH010000001">
    <property type="protein sequence ID" value="VGO18598.1"/>
    <property type="molecule type" value="Genomic_DNA"/>
</dbReference>
<dbReference type="AlphaFoldDB" id="A0A6C2UEQ6"/>
<dbReference type="PANTHER" id="PTHR48081:SF30">
    <property type="entry name" value="ACETYL-HYDROLASE LIPR-RELATED"/>
    <property type="match status" value="1"/>
</dbReference>
<sequence>MKKTLLIALALMPALALSAAKEPDTMPVYKTAGDAELKLHVFTPEGASQEPRACVVFFFGGGWVGGRPGQFYSYCTYLKSKGIVAISAEYRVKKTHKTTPFDCVEDGKSAIRWVREHAKELGIDPERIIASGGSAGGHVAACTGMIQGLDDPSENLKISSVPNAMVLFNPVADTTELGYGLEKVGEARKTEISPCHQVRAGQPPTLVFHGMADTTVPFENVERMTRLMKAAGNDCTLKGYEGRNHGFFCRGEFKKEDVPKIQAEMLDWMKSRNFVK</sequence>
<dbReference type="InterPro" id="IPR049492">
    <property type="entry name" value="BD-FAE-like_dom"/>
</dbReference>
<protein>
    <submittedName>
        <fullName evidence="5">Acetylxylan esterase</fullName>
    </submittedName>
</protein>
<feature type="domain" description="BD-FAE-like" evidence="4">
    <location>
        <begin position="40"/>
        <end position="224"/>
    </location>
</feature>
<feature type="signal peptide" evidence="3">
    <location>
        <begin position="1"/>
        <end position="19"/>
    </location>
</feature>
<evidence type="ECO:0000256" key="3">
    <source>
        <dbReference type="SAM" id="SignalP"/>
    </source>
</evidence>
<dbReference type="Proteomes" id="UP000346198">
    <property type="component" value="Unassembled WGS sequence"/>
</dbReference>
<evidence type="ECO:0000256" key="2">
    <source>
        <dbReference type="ARBA" id="ARBA00022801"/>
    </source>
</evidence>
<dbReference type="Pfam" id="PF20434">
    <property type="entry name" value="BD-FAE"/>
    <property type="match status" value="1"/>
</dbReference>
<dbReference type="SUPFAM" id="SSF53474">
    <property type="entry name" value="alpha/beta-Hydrolases"/>
    <property type="match status" value="1"/>
</dbReference>
<proteinExistence type="inferred from homology"/>
<gene>
    <name evidence="5" type="primary">axeA1_1</name>
    <name evidence="5" type="ORF">SCARR_00651</name>
</gene>
<reference evidence="5 6" key="1">
    <citation type="submission" date="2019-04" db="EMBL/GenBank/DDBJ databases">
        <authorList>
            <person name="Van Vliet M D."/>
        </authorList>
    </citation>
    <scope>NUCLEOTIDE SEQUENCE [LARGE SCALE GENOMIC DNA]</scope>
    <source>
        <strain evidence="5 6">F21</strain>
    </source>
</reference>
<comment type="similarity">
    <text evidence="1">Belongs to the 'GDXG' lipolytic enzyme family.</text>
</comment>
<name>A0A6C2UEQ6_9BACT</name>
<feature type="chain" id="PRO_5025375754" evidence="3">
    <location>
        <begin position="20"/>
        <end position="276"/>
    </location>
</feature>
<keyword evidence="3" id="KW-0732">Signal</keyword>
<dbReference type="RefSeq" id="WP_136060065.1">
    <property type="nucleotide sequence ID" value="NZ_CAAHFH010000001.1"/>
</dbReference>
<organism evidence="5 6">
    <name type="scientific">Pontiella sulfatireligans</name>
    <dbReference type="NCBI Taxonomy" id="2750658"/>
    <lineage>
        <taxon>Bacteria</taxon>
        <taxon>Pseudomonadati</taxon>
        <taxon>Kiritimatiellota</taxon>
        <taxon>Kiritimatiellia</taxon>
        <taxon>Kiritimatiellales</taxon>
        <taxon>Pontiellaceae</taxon>
        <taxon>Pontiella</taxon>
    </lineage>
</organism>
<evidence type="ECO:0000313" key="6">
    <source>
        <dbReference type="Proteomes" id="UP000346198"/>
    </source>
</evidence>
<accession>A0A6C2UEQ6</accession>
<dbReference type="InterPro" id="IPR029058">
    <property type="entry name" value="AB_hydrolase_fold"/>
</dbReference>
<keyword evidence="2" id="KW-0378">Hydrolase</keyword>
<evidence type="ECO:0000259" key="4">
    <source>
        <dbReference type="Pfam" id="PF20434"/>
    </source>
</evidence>
<dbReference type="PANTHER" id="PTHR48081">
    <property type="entry name" value="AB HYDROLASE SUPERFAMILY PROTEIN C4A8.06C"/>
    <property type="match status" value="1"/>
</dbReference>
<dbReference type="InterPro" id="IPR050300">
    <property type="entry name" value="GDXG_lipolytic_enzyme"/>
</dbReference>
<keyword evidence="6" id="KW-1185">Reference proteome</keyword>